<protein>
    <recommendedName>
        <fullName evidence="2">Glycoside hydrolase 131 catalytic N-terminal domain-containing protein</fullName>
    </recommendedName>
</protein>
<evidence type="ECO:0000313" key="4">
    <source>
        <dbReference type="Proteomes" id="UP000070700"/>
    </source>
</evidence>
<dbReference type="GeneID" id="28822283"/>
<dbReference type="RefSeq" id="XP_018061652.1">
    <property type="nucleotide sequence ID" value="XM_018212557.1"/>
</dbReference>
<feature type="domain" description="Glycoside hydrolase 131 catalytic N-terminal" evidence="2">
    <location>
        <begin position="36"/>
        <end position="294"/>
    </location>
</feature>
<dbReference type="KEGG" id="psco:LY89DRAFT_660564"/>
<sequence length="298" mass="32928">MAKFSIKTLLFASWIALSSAHRKDSSPIKCPITLWGGVPSNATLSLFDTNASPFSPNYTKGMNLTWSSILRFPSVKPSRFDLPSDKAIEVTINDSSIFLPGGGKPQIGFRRAGLLMGNGSDASNVGVKTFHWSVRQDKEMKMNLTHEYMNVWHERNDYAGNQFSINAGVMLVQDKPTDSNVSTTGLDRRLWKILDRDNDVVWTTEIDWDGWQNFAVTLDYGNNTLQVYYSSGQESLKAVTDPLPNDNSGGGQYQIGMAKKPTETLGVVYDGFQESNIHEGQIYGGIFVEDSSGGCISK</sequence>
<feature type="signal peptide" evidence="1">
    <location>
        <begin position="1"/>
        <end position="20"/>
    </location>
</feature>
<dbReference type="Proteomes" id="UP000070700">
    <property type="component" value="Unassembled WGS sequence"/>
</dbReference>
<keyword evidence="1" id="KW-0732">Signal</keyword>
<evidence type="ECO:0000259" key="2">
    <source>
        <dbReference type="Pfam" id="PF18271"/>
    </source>
</evidence>
<gene>
    <name evidence="3" type="ORF">LY89DRAFT_660564</name>
</gene>
<dbReference type="Gene3D" id="2.60.120.1160">
    <property type="match status" value="1"/>
</dbReference>
<keyword evidence="4" id="KW-1185">Reference proteome</keyword>
<dbReference type="PANTHER" id="PTHR34612">
    <property type="entry name" value="GH131_N DOMAIN-CONTAINING PROTEIN"/>
    <property type="match status" value="1"/>
</dbReference>
<dbReference type="InterPro" id="IPR041524">
    <property type="entry name" value="GH131_N"/>
</dbReference>
<evidence type="ECO:0000256" key="1">
    <source>
        <dbReference type="SAM" id="SignalP"/>
    </source>
</evidence>
<evidence type="ECO:0000313" key="3">
    <source>
        <dbReference type="EMBL" id="KUJ07297.1"/>
    </source>
</evidence>
<dbReference type="Pfam" id="PF18271">
    <property type="entry name" value="GH131_N"/>
    <property type="match status" value="1"/>
</dbReference>
<dbReference type="EMBL" id="KQ947440">
    <property type="protein sequence ID" value="KUJ07297.1"/>
    <property type="molecule type" value="Genomic_DNA"/>
</dbReference>
<dbReference type="OrthoDB" id="5283326at2759"/>
<proteinExistence type="predicted"/>
<reference evidence="3 4" key="1">
    <citation type="submission" date="2015-10" db="EMBL/GenBank/DDBJ databases">
        <title>Full genome of DAOMC 229536 Phialocephala scopiformis, a fungal endophyte of spruce producing the potent anti-insectan compound rugulosin.</title>
        <authorList>
            <consortium name="DOE Joint Genome Institute"/>
            <person name="Walker A.K."/>
            <person name="Frasz S.L."/>
            <person name="Seifert K.A."/>
            <person name="Miller J.D."/>
            <person name="Mondo S.J."/>
            <person name="Labutti K."/>
            <person name="Lipzen A."/>
            <person name="Dockter R."/>
            <person name="Kennedy M."/>
            <person name="Grigoriev I.V."/>
            <person name="Spatafora J.W."/>
        </authorList>
    </citation>
    <scope>NUCLEOTIDE SEQUENCE [LARGE SCALE GENOMIC DNA]</scope>
    <source>
        <strain evidence="3 4">CBS 120377</strain>
    </source>
</reference>
<accession>A0A132B6J3</accession>
<dbReference type="AlphaFoldDB" id="A0A132B6J3"/>
<dbReference type="PANTHER" id="PTHR34612:SF4">
    <property type="entry name" value="GLYCOSIDE HYDROLASE 131 CATALYTIC N-TERMINAL DOMAIN-CONTAINING PROTEIN"/>
    <property type="match status" value="1"/>
</dbReference>
<dbReference type="InParanoid" id="A0A132B6J3"/>
<name>A0A132B6J3_MOLSC</name>
<organism evidence="3 4">
    <name type="scientific">Mollisia scopiformis</name>
    <name type="common">Conifer needle endophyte fungus</name>
    <name type="synonym">Phialocephala scopiformis</name>
    <dbReference type="NCBI Taxonomy" id="149040"/>
    <lineage>
        <taxon>Eukaryota</taxon>
        <taxon>Fungi</taxon>
        <taxon>Dikarya</taxon>
        <taxon>Ascomycota</taxon>
        <taxon>Pezizomycotina</taxon>
        <taxon>Leotiomycetes</taxon>
        <taxon>Helotiales</taxon>
        <taxon>Mollisiaceae</taxon>
        <taxon>Mollisia</taxon>
    </lineage>
</organism>
<feature type="chain" id="PRO_5007287915" description="Glycoside hydrolase 131 catalytic N-terminal domain-containing protein" evidence="1">
    <location>
        <begin position="21"/>
        <end position="298"/>
    </location>
</feature>